<dbReference type="STRING" id="1458275.AZ34_05080"/>
<proteinExistence type="predicted"/>
<feature type="compositionally biased region" description="Polar residues" evidence="1">
    <location>
        <begin position="106"/>
        <end position="128"/>
    </location>
</feature>
<evidence type="ECO:0000313" key="3">
    <source>
        <dbReference type="Proteomes" id="UP000023268"/>
    </source>
</evidence>
<accession>A0A016XFA0</accession>
<feature type="region of interest" description="Disordered" evidence="1">
    <location>
        <begin position="106"/>
        <end position="141"/>
    </location>
</feature>
<dbReference type="Proteomes" id="UP000023268">
    <property type="component" value="Unassembled WGS sequence"/>
</dbReference>
<dbReference type="RefSeq" id="WP_197026501.1">
    <property type="nucleotide sequence ID" value="NZ_JEMG01000001.1"/>
</dbReference>
<name>A0A016XFA0_9BURK</name>
<feature type="compositionally biased region" description="Low complexity" evidence="1">
    <location>
        <begin position="129"/>
        <end position="141"/>
    </location>
</feature>
<sequence length="158" mass="17007">MPSGYRLDAARHLYDLNRERIYAGVLPHYLRAVGVLEMGVDARGQVDTLRWLRAPSHAPEVMAEIERLVRQAAPYPAPAPSALQGGSARVIETWLWDQSGRFQLRTLSEGQGDGSPTTGTTQLASQGGTTPQAAASAAATPPLSWQPVRVHLVSADGR</sequence>
<protein>
    <recommendedName>
        <fullName evidence="4">Energy transducer TonB</fullName>
    </recommendedName>
</protein>
<comment type="caution">
    <text evidence="2">The sequence shown here is derived from an EMBL/GenBank/DDBJ whole genome shotgun (WGS) entry which is preliminary data.</text>
</comment>
<evidence type="ECO:0000313" key="2">
    <source>
        <dbReference type="EMBL" id="EYC50496.1"/>
    </source>
</evidence>
<dbReference type="eggNOG" id="COG0810">
    <property type="taxonomic scope" value="Bacteria"/>
</dbReference>
<dbReference type="EMBL" id="JEMG01000001">
    <property type="protein sequence ID" value="EYC50496.1"/>
    <property type="molecule type" value="Genomic_DNA"/>
</dbReference>
<evidence type="ECO:0008006" key="4">
    <source>
        <dbReference type="Google" id="ProtNLM"/>
    </source>
</evidence>
<dbReference type="AlphaFoldDB" id="A0A016XFA0"/>
<reference evidence="2 3" key="1">
    <citation type="submission" date="2014-02" db="EMBL/GenBank/DDBJ databases">
        <title>Draft Genome of Hylemonella gracilis isolated from the Niagara River.</title>
        <authorList>
            <person name="Pawlowski D.R."/>
            <person name="Koudelka G.B."/>
        </authorList>
    </citation>
    <scope>NUCLEOTIDE SEQUENCE [LARGE SCALE GENOMIC DNA]</scope>
    <source>
        <strain evidence="2 3">Niagara R</strain>
    </source>
</reference>
<organism evidence="2 3">
    <name type="scientific">Hylemonella gracilis str. Niagara R</name>
    <dbReference type="NCBI Taxonomy" id="1458275"/>
    <lineage>
        <taxon>Bacteria</taxon>
        <taxon>Pseudomonadati</taxon>
        <taxon>Pseudomonadota</taxon>
        <taxon>Betaproteobacteria</taxon>
        <taxon>Burkholderiales</taxon>
        <taxon>Comamonadaceae</taxon>
        <taxon>Hylemonella</taxon>
    </lineage>
</organism>
<evidence type="ECO:0000256" key="1">
    <source>
        <dbReference type="SAM" id="MobiDB-lite"/>
    </source>
</evidence>
<gene>
    <name evidence="2" type="ORF">AZ34_05080</name>
</gene>